<evidence type="ECO:0000313" key="5">
    <source>
        <dbReference type="Proteomes" id="UP000264071"/>
    </source>
</evidence>
<dbReference type="OMA" id="YDSGPVW"/>
<dbReference type="InterPro" id="IPR011659">
    <property type="entry name" value="WD40"/>
</dbReference>
<organism evidence="4 5">
    <name type="scientific">Gemmatimonas aurantiaca</name>
    <dbReference type="NCBI Taxonomy" id="173480"/>
    <lineage>
        <taxon>Bacteria</taxon>
        <taxon>Pseudomonadati</taxon>
        <taxon>Gemmatimonadota</taxon>
        <taxon>Gemmatimonadia</taxon>
        <taxon>Gemmatimonadales</taxon>
        <taxon>Gemmatimonadaceae</taxon>
        <taxon>Gemmatimonas</taxon>
    </lineage>
</organism>
<dbReference type="PANTHER" id="PTHR36842">
    <property type="entry name" value="PROTEIN TOLB HOMOLOG"/>
    <property type="match status" value="1"/>
</dbReference>
<evidence type="ECO:0000313" key="4">
    <source>
        <dbReference type="EMBL" id="HCT57551.1"/>
    </source>
</evidence>
<feature type="chain" id="PRO_5017785011" description="Amidohydrolase-related domain-containing protein" evidence="2">
    <location>
        <begin position="22"/>
        <end position="1121"/>
    </location>
</feature>
<dbReference type="SUPFAM" id="SSF51556">
    <property type="entry name" value="Metallo-dependent hydrolases"/>
    <property type="match status" value="1"/>
</dbReference>
<protein>
    <recommendedName>
        <fullName evidence="3">Amidohydrolase-related domain-containing protein</fullName>
    </recommendedName>
</protein>
<dbReference type="InterPro" id="IPR011042">
    <property type="entry name" value="6-blade_b-propeller_TolB-like"/>
</dbReference>
<feature type="signal peptide" evidence="2">
    <location>
        <begin position="1"/>
        <end position="21"/>
    </location>
</feature>
<dbReference type="PANTHER" id="PTHR36842:SF1">
    <property type="entry name" value="PROTEIN TOLB"/>
    <property type="match status" value="1"/>
</dbReference>
<dbReference type="AlphaFoldDB" id="A0A3D4V8X4"/>
<keyword evidence="2" id="KW-0732">Signal</keyword>
<evidence type="ECO:0000259" key="3">
    <source>
        <dbReference type="Pfam" id="PF01979"/>
    </source>
</evidence>
<comment type="similarity">
    <text evidence="1">Belongs to the TolB family.</text>
</comment>
<evidence type="ECO:0000256" key="2">
    <source>
        <dbReference type="SAM" id="SignalP"/>
    </source>
</evidence>
<reference evidence="4 5" key="1">
    <citation type="journal article" date="2018" name="Nat. Biotechnol.">
        <title>A standardized bacterial taxonomy based on genome phylogeny substantially revises the tree of life.</title>
        <authorList>
            <person name="Parks D.H."/>
            <person name="Chuvochina M."/>
            <person name="Waite D.W."/>
            <person name="Rinke C."/>
            <person name="Skarshewski A."/>
            <person name="Chaumeil P.A."/>
            <person name="Hugenholtz P."/>
        </authorList>
    </citation>
    <scope>NUCLEOTIDE SEQUENCE [LARGE SCALE GENOMIC DNA]</scope>
    <source>
        <strain evidence="4">UBA8844</strain>
    </source>
</reference>
<dbReference type="SUPFAM" id="SSF51338">
    <property type="entry name" value="Composite domain of metallo-dependent hydrolases"/>
    <property type="match status" value="1"/>
</dbReference>
<evidence type="ECO:0000256" key="1">
    <source>
        <dbReference type="ARBA" id="ARBA00009820"/>
    </source>
</evidence>
<comment type="caution">
    <text evidence="4">The sequence shown here is derived from an EMBL/GenBank/DDBJ whole genome shotgun (WGS) entry which is preliminary data.</text>
</comment>
<dbReference type="InterPro" id="IPR011059">
    <property type="entry name" value="Metal-dep_hydrolase_composite"/>
</dbReference>
<gene>
    <name evidence="4" type="ORF">DGD08_10165</name>
</gene>
<name>A0A3D4V8X4_9BACT</name>
<dbReference type="SUPFAM" id="SSF82171">
    <property type="entry name" value="DPP6 N-terminal domain-like"/>
    <property type="match status" value="1"/>
</dbReference>
<dbReference type="InterPro" id="IPR006680">
    <property type="entry name" value="Amidohydro-rel"/>
</dbReference>
<accession>A0A3D4V8X4</accession>
<dbReference type="Proteomes" id="UP000264071">
    <property type="component" value="Unassembled WGS sequence"/>
</dbReference>
<proteinExistence type="inferred from homology"/>
<feature type="domain" description="Amidohydrolase-related" evidence="3">
    <location>
        <begin position="1022"/>
        <end position="1080"/>
    </location>
</feature>
<sequence length="1121" mass="121544">MKHWDVRTAAGVLAAALAAAAALDPALLPAQAPTPPAAQARAAGEQWDITAARGKTRDIDFTTTEGTWMSTDITADGQWIYFDLLGHVYRMRATGGDAEVLTQNSGVALNYQPRVSPDGKLVAFITDRRGMQNLWVMNADGSNPRAVATDNASNMAEPAWTPDGRFIIVRRSGGGNAEGGGGAGGLYMYHRDGGQGVQLVTGGVWPSVSKDGKFLYYHVNMSNVTTKDLTAGQLQLRRWSFETGEVVDVTSGENVGAAAGRFSSGGGAAPEISPDGRWLAFARHIPDGVLDFKGHKYGPRSALWLRDLKTGTERMLMDPIEPVAISAGKVLGALPRYRWAADGQSLVITQGGKIRRVAAATGAVTTIPFSAKVHRTISEMARKEFRISDGPVEAQFVRWPASTTDGKKIVFQALGHIYAQDGATGTPKRLTPDTFKPLEYAPAISPDGKWVAFVTFDDAARGNMYKVAITGGAPVKLTRDPGDYVDPVWTPDGAQVVVGLGEGATARGRTITHNAWYDLVRFSAAGNDTGITVASAIKPTGAAQGNEARRQLLRPSFGPEGRLFYPEQRANRPGAPGGVALMSVKLDGSDKRTHLTFPAADEIVPSPDGQWVAFQEGDNVYVTAMAWGGTGGDAERIEKRRGIFPVTQLSRDGGIFPRWRDAKSLEWGSAKQYFSHNVDTKKTDTVTLSVSGARGAVAKGTVAITGARILTMNKREVIERGTIVIKDGRITCVAANCSTAGAGKVVDAAGKTIIPGWVDMHAHHYREWRGMRPPHDFEQSIYLAYGVTSSMDVSTWSQNVFPTGELIETGDMIGSRTFSTGDNVSRGDGARTNDISSYAIAQATVARLKSWGAVQIKQYAQPRRDQRQWLTDAARVANLNVTSEGGTLFENLGMIMDGQTGWEHSHGEVLMYSDVSTFLGKAEATYSPTLVVSGPSSWNIEYWFAERDWWTDAKIRTWFPWRSLISPLRVRQLRPKTDYSYPIISQAMADVIKAGGYSALGSHGELHGLAAHWEVWMGEPGLGAHGTLEVASLQSARFLGADKDLGSLEVGKLADLMILNSNPLEKIQNTLDMKWVMKGGVLYDATSLDEEWPVARKYGPKYWMSEENLQQNEKKSTQHDR</sequence>
<dbReference type="InterPro" id="IPR032466">
    <property type="entry name" value="Metal_Hydrolase"/>
</dbReference>
<dbReference type="EMBL" id="DPIY01000009">
    <property type="protein sequence ID" value="HCT57551.1"/>
    <property type="molecule type" value="Genomic_DNA"/>
</dbReference>
<dbReference type="Gene3D" id="2.120.10.30">
    <property type="entry name" value="TolB, C-terminal domain"/>
    <property type="match status" value="3"/>
</dbReference>
<dbReference type="Pfam" id="PF07676">
    <property type="entry name" value="PD40"/>
    <property type="match status" value="4"/>
</dbReference>
<dbReference type="Pfam" id="PF01979">
    <property type="entry name" value="Amidohydro_1"/>
    <property type="match status" value="1"/>
</dbReference>
<dbReference type="GO" id="GO:0016810">
    <property type="term" value="F:hydrolase activity, acting on carbon-nitrogen (but not peptide) bonds"/>
    <property type="evidence" value="ECO:0007669"/>
    <property type="project" value="InterPro"/>
</dbReference>
<dbReference type="Gene3D" id="2.30.40.10">
    <property type="entry name" value="Urease, subunit C, domain 1"/>
    <property type="match status" value="2"/>
</dbReference>